<proteinExistence type="predicted"/>
<protein>
    <recommendedName>
        <fullName evidence="1">Small ribosomal subunit protein mS23 conserved domain-containing protein</fullName>
    </recommendedName>
</protein>
<dbReference type="HOGENOM" id="CLU_113868_1_0_1"/>
<evidence type="ECO:0000313" key="2">
    <source>
        <dbReference type="Ensembl" id="ENSCSAVP00000016275.1"/>
    </source>
</evidence>
<name>H2ZFA9_CIOSA</name>
<reference evidence="2" key="2">
    <citation type="submission" date="2025-08" db="UniProtKB">
        <authorList>
            <consortium name="Ensembl"/>
        </authorList>
    </citation>
    <scope>IDENTIFICATION</scope>
</reference>
<dbReference type="InParanoid" id="H2ZFA9"/>
<reference evidence="3" key="1">
    <citation type="submission" date="2003-08" db="EMBL/GenBank/DDBJ databases">
        <authorList>
            <person name="Birren B."/>
            <person name="Nusbaum C."/>
            <person name="Abebe A."/>
            <person name="Abouelleil A."/>
            <person name="Adekoya E."/>
            <person name="Ait-zahra M."/>
            <person name="Allen N."/>
            <person name="Allen T."/>
            <person name="An P."/>
            <person name="Anderson M."/>
            <person name="Anderson S."/>
            <person name="Arachchi H."/>
            <person name="Armbruster J."/>
            <person name="Bachantsang P."/>
            <person name="Baldwin J."/>
            <person name="Barry A."/>
            <person name="Bayul T."/>
            <person name="Blitshsteyn B."/>
            <person name="Bloom T."/>
            <person name="Blye J."/>
            <person name="Boguslavskiy L."/>
            <person name="Borowsky M."/>
            <person name="Boukhgalter B."/>
            <person name="Brunache A."/>
            <person name="Butler J."/>
            <person name="Calixte N."/>
            <person name="Calvo S."/>
            <person name="Camarata J."/>
            <person name="Campo K."/>
            <person name="Chang J."/>
            <person name="Cheshatsang Y."/>
            <person name="Citroen M."/>
            <person name="Collymore A."/>
            <person name="Considine T."/>
            <person name="Cook A."/>
            <person name="Cooke P."/>
            <person name="Corum B."/>
            <person name="Cuomo C."/>
            <person name="David R."/>
            <person name="Dawoe T."/>
            <person name="Degray S."/>
            <person name="Dodge S."/>
            <person name="Dooley K."/>
            <person name="Dorje P."/>
            <person name="Dorjee K."/>
            <person name="Dorris L."/>
            <person name="Duffey N."/>
            <person name="Dupes A."/>
            <person name="Elkins T."/>
            <person name="Engels R."/>
            <person name="Erickson J."/>
            <person name="Farina A."/>
            <person name="Faro S."/>
            <person name="Ferreira P."/>
            <person name="Fischer H."/>
            <person name="Fitzgerald M."/>
            <person name="Foley K."/>
            <person name="Gage D."/>
            <person name="Galagan J."/>
            <person name="Gearin G."/>
            <person name="Gnerre S."/>
            <person name="Gnirke A."/>
            <person name="Goyette A."/>
            <person name="Graham J."/>
            <person name="Grandbois E."/>
            <person name="Gyaltsen K."/>
            <person name="Hafez N."/>
            <person name="Hagopian D."/>
            <person name="Hagos B."/>
            <person name="Hall J."/>
            <person name="Hatcher B."/>
            <person name="Heller A."/>
            <person name="Higgins H."/>
            <person name="Honan T."/>
            <person name="Horn A."/>
            <person name="Houde N."/>
            <person name="Hughes L."/>
            <person name="Hulme W."/>
            <person name="Husby E."/>
            <person name="Iliev I."/>
            <person name="Jaffe D."/>
            <person name="Jones C."/>
            <person name="Kamal M."/>
            <person name="Kamat A."/>
            <person name="Kamvysselis M."/>
            <person name="Karlsson E."/>
            <person name="Kells C."/>
            <person name="Kieu A."/>
            <person name="Kisner P."/>
            <person name="Kodira C."/>
            <person name="Kulbokas E."/>
            <person name="Labutti K."/>
            <person name="Lama D."/>
            <person name="Landers T."/>
            <person name="Leger J."/>
            <person name="Levine S."/>
            <person name="Lewis D."/>
            <person name="Lewis T."/>
            <person name="Lindblad-toh K."/>
            <person name="Liu X."/>
            <person name="Lokyitsang T."/>
            <person name="Lokyitsang Y."/>
            <person name="Lucien O."/>
            <person name="Lui A."/>
            <person name="Ma L.J."/>
            <person name="Mabbitt R."/>
            <person name="Macdonald J."/>
            <person name="Maclean C."/>
            <person name="Major J."/>
            <person name="Manning J."/>
            <person name="Marabella R."/>
            <person name="Maru K."/>
            <person name="Matthews C."/>
            <person name="Mauceli E."/>
            <person name="Mccarthy M."/>
            <person name="Mcdonough S."/>
            <person name="Mcghee T."/>
            <person name="Meldrim J."/>
            <person name="Meneus L."/>
            <person name="Mesirov J."/>
            <person name="Mihalev A."/>
            <person name="Mihova T."/>
            <person name="Mikkelsen T."/>
            <person name="Mlenga V."/>
            <person name="Moru K."/>
            <person name="Mozes J."/>
            <person name="Mulrain L."/>
            <person name="Munson G."/>
            <person name="Naylor J."/>
            <person name="Newes C."/>
            <person name="Nguyen C."/>
            <person name="Nguyen N."/>
            <person name="Nguyen T."/>
            <person name="Nicol R."/>
            <person name="Nielsen C."/>
            <person name="Nizzari M."/>
            <person name="Norbu C."/>
            <person name="Norbu N."/>
            <person name="O'donnell P."/>
            <person name="Okoawo O."/>
            <person name="O'leary S."/>
            <person name="Omotosho B."/>
            <person name="O'neill K."/>
            <person name="Osman S."/>
            <person name="Parker S."/>
            <person name="Perrin D."/>
            <person name="Phunkhang P."/>
            <person name="Piqani B."/>
            <person name="Purcell S."/>
            <person name="Rachupka T."/>
            <person name="Ramasamy U."/>
            <person name="Rameau R."/>
            <person name="Ray V."/>
            <person name="Raymond C."/>
            <person name="Retta R."/>
            <person name="Richardson S."/>
            <person name="Rise C."/>
            <person name="Rodriguez J."/>
            <person name="Rogers J."/>
            <person name="Rogov P."/>
            <person name="Rutman M."/>
            <person name="Schupbach R."/>
            <person name="Seaman C."/>
            <person name="Settipalli S."/>
            <person name="Sharpe T."/>
            <person name="Sheridan J."/>
            <person name="Sherpa N."/>
            <person name="Shi J."/>
            <person name="Smirnov S."/>
            <person name="Smith C."/>
            <person name="Sougnez C."/>
            <person name="Spencer B."/>
            <person name="Stalker J."/>
            <person name="Stange-thomann N."/>
            <person name="Stavropoulos S."/>
            <person name="Stetson K."/>
            <person name="Stone C."/>
            <person name="Stone S."/>
            <person name="Stubbs M."/>
            <person name="Talamas J."/>
            <person name="Tchuinga P."/>
            <person name="Tenzing P."/>
            <person name="Tesfaye S."/>
            <person name="Theodore J."/>
            <person name="Thoulutsang Y."/>
            <person name="Topham K."/>
            <person name="Towey S."/>
            <person name="Tsamla T."/>
            <person name="Tsomo N."/>
            <person name="Vallee D."/>
            <person name="Vassiliev H."/>
            <person name="Venkataraman V."/>
            <person name="Vinson J."/>
            <person name="Vo A."/>
            <person name="Wade C."/>
            <person name="Wang S."/>
            <person name="Wangchuk T."/>
            <person name="Wangdi T."/>
            <person name="Whittaker C."/>
            <person name="Wilkinson J."/>
            <person name="Wu Y."/>
            <person name="Wyman D."/>
            <person name="Yadav S."/>
            <person name="Yang S."/>
            <person name="Yang X."/>
            <person name="Yeager S."/>
            <person name="Yee E."/>
            <person name="Young G."/>
            <person name="Zainoun J."/>
            <person name="Zembeck L."/>
            <person name="Zimmer A."/>
            <person name="Zody M."/>
            <person name="Lander E."/>
        </authorList>
    </citation>
    <scope>NUCLEOTIDE SEQUENCE [LARGE SCALE GENOMIC DNA]</scope>
</reference>
<reference evidence="2" key="3">
    <citation type="submission" date="2025-09" db="UniProtKB">
        <authorList>
            <consortium name="Ensembl"/>
        </authorList>
    </citation>
    <scope>IDENTIFICATION</scope>
</reference>
<dbReference type="FunCoup" id="H2ZFA9">
    <property type="interactions" value="140"/>
</dbReference>
<dbReference type="Pfam" id="PF10484">
    <property type="entry name" value="MRP-S23"/>
    <property type="match status" value="1"/>
</dbReference>
<feature type="domain" description="Small ribosomal subunit protein mS23 conserved" evidence="1">
    <location>
        <begin position="4"/>
        <end position="147"/>
    </location>
</feature>
<keyword evidence="3" id="KW-1185">Reference proteome</keyword>
<dbReference type="PANTHER" id="PTHR15925">
    <property type="entry name" value="MITOCHONDRIAL RIBOSOMAL PROTEIN S23"/>
    <property type="match status" value="1"/>
</dbReference>
<dbReference type="InterPro" id="IPR023611">
    <property type="entry name" value="mS23_dom_met"/>
</dbReference>
<dbReference type="GO" id="GO:0005840">
    <property type="term" value="C:ribosome"/>
    <property type="evidence" value="ECO:0007669"/>
    <property type="project" value="InterPro"/>
</dbReference>
<dbReference type="GO" id="GO:0003735">
    <property type="term" value="F:structural constituent of ribosome"/>
    <property type="evidence" value="ECO:0007669"/>
    <property type="project" value="InterPro"/>
</dbReference>
<dbReference type="GO" id="GO:0005739">
    <property type="term" value="C:mitochondrion"/>
    <property type="evidence" value="ECO:0007669"/>
    <property type="project" value="InterPro"/>
</dbReference>
<dbReference type="AlphaFoldDB" id="H2ZFA9"/>
<dbReference type="GeneTree" id="ENSGT00390000009030"/>
<dbReference type="Proteomes" id="UP000007875">
    <property type="component" value="Unassembled WGS sequence"/>
</dbReference>
<dbReference type="OMA" id="RNICYPE"/>
<dbReference type="eggNOG" id="ENOG502RZIC">
    <property type="taxonomic scope" value="Eukaryota"/>
</dbReference>
<dbReference type="STRING" id="51511.ENSCSAVP00000016275"/>
<organism evidence="2 3">
    <name type="scientific">Ciona savignyi</name>
    <name type="common">Pacific transparent sea squirt</name>
    <dbReference type="NCBI Taxonomy" id="51511"/>
    <lineage>
        <taxon>Eukaryota</taxon>
        <taxon>Metazoa</taxon>
        <taxon>Chordata</taxon>
        <taxon>Tunicata</taxon>
        <taxon>Ascidiacea</taxon>
        <taxon>Phlebobranchia</taxon>
        <taxon>Cionidae</taxon>
        <taxon>Ciona</taxon>
    </lineage>
</organism>
<dbReference type="InterPro" id="IPR019520">
    <property type="entry name" value="Ribosomal_mS23_met"/>
</dbReference>
<sequence length="153" mass="17853">MSVAGSRLHRLGSVYSRTKDLIQSKVLPYEERPIWYDVYKAFPPHREPVYKPQSSPNQFGLVDVEDTVRPILYNEDWVRANVYGNPAFSNLNGKKISSLFVGPQAKNYQEGANFCHRFILKFEELKKTHCDLNNEDLFRLAEKEMIEIQDENQ</sequence>
<evidence type="ECO:0000259" key="1">
    <source>
        <dbReference type="Pfam" id="PF10484"/>
    </source>
</evidence>
<evidence type="ECO:0000313" key="3">
    <source>
        <dbReference type="Proteomes" id="UP000007875"/>
    </source>
</evidence>
<dbReference type="GO" id="GO:0006412">
    <property type="term" value="P:translation"/>
    <property type="evidence" value="ECO:0007669"/>
    <property type="project" value="InterPro"/>
</dbReference>
<dbReference type="Ensembl" id="ENSCSAVT00000016456.1">
    <property type="protein sequence ID" value="ENSCSAVP00000016275.1"/>
    <property type="gene ID" value="ENSCSAVG00000009576.1"/>
</dbReference>
<dbReference type="PANTHER" id="PTHR15925:SF2">
    <property type="entry name" value="SMALL RIBOSOMAL SUBUNIT PROTEIN MS23"/>
    <property type="match status" value="1"/>
</dbReference>
<accession>H2ZFA9</accession>